<evidence type="ECO:0000313" key="8">
    <source>
        <dbReference type="EMBL" id="KRX03304.1"/>
    </source>
</evidence>
<name>A0A0V0QML8_PSEPJ</name>
<feature type="transmembrane region" description="Helical" evidence="7">
    <location>
        <begin position="122"/>
        <end position="143"/>
    </location>
</feature>
<feature type="compositionally biased region" description="Basic and acidic residues" evidence="6">
    <location>
        <begin position="1"/>
        <end position="21"/>
    </location>
</feature>
<accession>A0A0V0QML8</accession>
<organism evidence="8 9">
    <name type="scientific">Pseudocohnilembus persalinus</name>
    <name type="common">Ciliate</name>
    <dbReference type="NCBI Taxonomy" id="266149"/>
    <lineage>
        <taxon>Eukaryota</taxon>
        <taxon>Sar</taxon>
        <taxon>Alveolata</taxon>
        <taxon>Ciliophora</taxon>
        <taxon>Intramacronucleata</taxon>
        <taxon>Oligohymenophorea</taxon>
        <taxon>Scuticociliatia</taxon>
        <taxon>Philasterida</taxon>
        <taxon>Pseudocohnilembidae</taxon>
        <taxon>Pseudocohnilembus</taxon>
    </lineage>
</organism>
<dbReference type="InterPro" id="IPR036259">
    <property type="entry name" value="MFS_trans_sf"/>
</dbReference>
<evidence type="ECO:0000256" key="5">
    <source>
        <dbReference type="ARBA" id="ARBA00023136"/>
    </source>
</evidence>
<dbReference type="Pfam" id="PF07690">
    <property type="entry name" value="MFS_1"/>
    <property type="match status" value="1"/>
</dbReference>
<dbReference type="OrthoDB" id="416030at2759"/>
<comment type="caution">
    <text evidence="8">The sequence shown here is derived from an EMBL/GenBank/DDBJ whole genome shotgun (WGS) entry which is preliminary data.</text>
</comment>
<dbReference type="GO" id="GO:0022857">
    <property type="term" value="F:transmembrane transporter activity"/>
    <property type="evidence" value="ECO:0007669"/>
    <property type="project" value="InterPro"/>
</dbReference>
<keyword evidence="2" id="KW-0813">Transport</keyword>
<evidence type="ECO:0000256" key="1">
    <source>
        <dbReference type="ARBA" id="ARBA00004141"/>
    </source>
</evidence>
<dbReference type="InParanoid" id="A0A0V0QML8"/>
<dbReference type="SUPFAM" id="SSF103473">
    <property type="entry name" value="MFS general substrate transporter"/>
    <property type="match status" value="1"/>
</dbReference>
<feature type="transmembrane region" description="Helical" evidence="7">
    <location>
        <begin position="57"/>
        <end position="78"/>
    </location>
</feature>
<feature type="transmembrane region" description="Helical" evidence="7">
    <location>
        <begin position="90"/>
        <end position="110"/>
    </location>
</feature>
<protein>
    <submittedName>
        <fullName evidence="8">Major facilitator superfamily domain, general substrate transporter</fullName>
    </submittedName>
</protein>
<dbReference type="Proteomes" id="UP000054937">
    <property type="component" value="Unassembled WGS sequence"/>
</dbReference>
<gene>
    <name evidence="8" type="ORF">PPERSA_08358</name>
</gene>
<dbReference type="InterPro" id="IPR011701">
    <property type="entry name" value="MFS"/>
</dbReference>
<dbReference type="AlphaFoldDB" id="A0A0V0QML8"/>
<dbReference type="OMA" id="YGFPICS"/>
<feature type="transmembrane region" description="Helical" evidence="7">
    <location>
        <begin position="339"/>
        <end position="356"/>
    </location>
</feature>
<evidence type="ECO:0000256" key="3">
    <source>
        <dbReference type="ARBA" id="ARBA00022692"/>
    </source>
</evidence>
<dbReference type="Gene3D" id="1.20.1250.20">
    <property type="entry name" value="MFS general substrate transporter like domains"/>
    <property type="match status" value="1"/>
</dbReference>
<feature type="transmembrane region" description="Helical" evidence="7">
    <location>
        <begin position="225"/>
        <end position="243"/>
    </location>
</feature>
<evidence type="ECO:0000256" key="4">
    <source>
        <dbReference type="ARBA" id="ARBA00022989"/>
    </source>
</evidence>
<feature type="region of interest" description="Disordered" evidence="6">
    <location>
        <begin position="1"/>
        <end position="31"/>
    </location>
</feature>
<comment type="subcellular location">
    <subcellularLocation>
        <location evidence="1">Membrane</location>
        <topology evidence="1">Multi-pass membrane protein</topology>
    </subcellularLocation>
</comment>
<reference evidence="8 9" key="1">
    <citation type="journal article" date="2015" name="Sci. Rep.">
        <title>Genome of the facultative scuticociliatosis pathogen Pseudocohnilembus persalinus provides insight into its virulence through horizontal gene transfer.</title>
        <authorList>
            <person name="Xiong J."/>
            <person name="Wang G."/>
            <person name="Cheng J."/>
            <person name="Tian M."/>
            <person name="Pan X."/>
            <person name="Warren A."/>
            <person name="Jiang C."/>
            <person name="Yuan D."/>
            <person name="Miao W."/>
        </authorList>
    </citation>
    <scope>NUCLEOTIDE SEQUENCE [LARGE SCALE GENOMIC DNA]</scope>
    <source>
        <strain evidence="8">36N120E</strain>
    </source>
</reference>
<evidence type="ECO:0000256" key="6">
    <source>
        <dbReference type="SAM" id="MobiDB-lite"/>
    </source>
</evidence>
<dbReference type="GO" id="GO:0016020">
    <property type="term" value="C:membrane"/>
    <property type="evidence" value="ECO:0007669"/>
    <property type="project" value="UniProtKB-SubCell"/>
</dbReference>
<feature type="transmembrane region" description="Helical" evidence="7">
    <location>
        <begin position="297"/>
        <end position="319"/>
    </location>
</feature>
<keyword evidence="9" id="KW-1185">Reference proteome</keyword>
<keyword evidence="4 7" id="KW-1133">Transmembrane helix</keyword>
<feature type="compositionally biased region" description="Polar residues" evidence="6">
    <location>
        <begin position="600"/>
        <end position="616"/>
    </location>
</feature>
<evidence type="ECO:0000313" key="9">
    <source>
        <dbReference type="Proteomes" id="UP000054937"/>
    </source>
</evidence>
<evidence type="ECO:0000256" key="2">
    <source>
        <dbReference type="ARBA" id="ARBA00022448"/>
    </source>
</evidence>
<feature type="region of interest" description="Disordered" evidence="6">
    <location>
        <begin position="594"/>
        <end position="616"/>
    </location>
</feature>
<feature type="transmembrane region" description="Helical" evidence="7">
    <location>
        <begin position="512"/>
        <end position="534"/>
    </location>
</feature>
<feature type="transmembrane region" description="Helical" evidence="7">
    <location>
        <begin position="368"/>
        <end position="389"/>
    </location>
</feature>
<dbReference type="EMBL" id="LDAU01000136">
    <property type="protein sequence ID" value="KRX03304.1"/>
    <property type="molecule type" value="Genomic_DNA"/>
</dbReference>
<keyword evidence="3 7" id="KW-0812">Transmembrane</keyword>
<evidence type="ECO:0000256" key="7">
    <source>
        <dbReference type="SAM" id="Phobius"/>
    </source>
</evidence>
<dbReference type="InterPro" id="IPR050930">
    <property type="entry name" value="MFS_Vesicular_Transporter"/>
</dbReference>
<keyword evidence="5 7" id="KW-0472">Membrane</keyword>
<feature type="transmembrane region" description="Helical" evidence="7">
    <location>
        <begin position="189"/>
        <end position="213"/>
    </location>
</feature>
<dbReference type="PANTHER" id="PTHR23506">
    <property type="entry name" value="GH10249P"/>
    <property type="match status" value="1"/>
</dbReference>
<sequence length="616" mass="69242">MSSSSDEKPLIAEKASKKNNDENQQLVKQEKEKEKENKITYELKTFNLCGKQIDLPLVALMLNNFLLNAACSVINPFFPPLAIEAGLSKFQTGLVIGMHPACGFIFGMFMSKYLMNLGRKKVMLWSIIVTILTCFIMGVSYYLKEDKTIFFIVNLIARGFMGMARSGYGSATFAYAPMLWPQKVEKMIGLLESATGLGLLFGPLIGAAVSAAFTFNPALEYQMSFYVLCLFFACFVYPSYTMLPEDQKIPPKQQTLSLMDVLGRRQIWTLFFMLTLVSTSITFTYELWTELLATYGIGTQIAAVYMTAGSMTYIIALQFIPRLMKHYIRNKGMVSFRKILETCGGLICILSTIFMAPETGLGIPQRVWPLVTGMFICGFGQAFAILPYIPEQNMNVIKFYPKQRKLEITNKISQQVKNQMQAEKLETGKDFTQADVEANAGEIIRKLYSDMAAGMFMSAYSLGTFAGPTIGGLIVDIFEHSNQCQNVVCGDYDGEEKLHCQYQYGFKQIARIIYCLLAVFTTLYVTLGQGYIGWRDMFFKKKPTKDQMVLDKPLKHEPDTNLTDALITDTDNQFTDAENQLEYDEETEQRLAQIKKKSDAQISADSGSARSSAIMA</sequence>
<proteinExistence type="predicted"/>
<feature type="transmembrane region" description="Helical" evidence="7">
    <location>
        <begin position="267"/>
        <end position="285"/>
    </location>
</feature>
<dbReference type="PANTHER" id="PTHR23506:SF26">
    <property type="entry name" value="MFS-TYPE TRANSPORTER SLC18B1"/>
    <property type="match status" value="1"/>
</dbReference>
<feature type="transmembrane region" description="Helical" evidence="7">
    <location>
        <begin position="149"/>
        <end position="168"/>
    </location>
</feature>